<feature type="non-terminal residue" evidence="1">
    <location>
        <position position="79"/>
    </location>
</feature>
<sequence>VAGAGTPSADALGSLTITEGGAWTYNVANGDVQYLGQGETKVETFVVKSLDGTEHTVTITITGVNDSAVISGNDKGGVV</sequence>
<accession>A0ABT7Q619</accession>
<evidence type="ECO:0000313" key="2">
    <source>
        <dbReference type="Proteomes" id="UP001168107"/>
    </source>
</evidence>
<keyword evidence="2" id="KW-1185">Reference proteome</keyword>
<proteinExistence type="predicted"/>
<dbReference type="EMBL" id="JAOPLL010000097">
    <property type="protein sequence ID" value="MDM5074768.1"/>
    <property type="molecule type" value="Genomic_DNA"/>
</dbReference>
<name>A0ABT7Q619_9GAMM</name>
<dbReference type="InterPro" id="IPR010221">
    <property type="entry name" value="VCBS_dom"/>
</dbReference>
<dbReference type="NCBIfam" id="TIGR01965">
    <property type="entry name" value="VCBS_repeat"/>
    <property type="match status" value="1"/>
</dbReference>
<gene>
    <name evidence="1" type="ORF">OB935_23595</name>
</gene>
<feature type="non-terminal residue" evidence="1">
    <location>
        <position position="1"/>
    </location>
</feature>
<dbReference type="Proteomes" id="UP001168107">
    <property type="component" value="Unassembled WGS sequence"/>
</dbReference>
<reference evidence="1" key="1">
    <citation type="submission" date="2024-05" db="EMBL/GenBank/DDBJ databases">
        <title>WGS of Aeromonas isolates.</title>
        <authorList>
            <person name="Lee H."/>
        </authorList>
    </citation>
    <scope>NUCLEOTIDE SEQUENCE</scope>
    <source>
        <strain evidence="1">SU58-3</strain>
    </source>
</reference>
<comment type="caution">
    <text evidence="1">The sequence shown here is derived from an EMBL/GenBank/DDBJ whole genome shotgun (WGS) entry which is preliminary data.</text>
</comment>
<dbReference type="RefSeq" id="WP_290019959.1">
    <property type="nucleotide sequence ID" value="NZ_JAOPLL010000097.1"/>
</dbReference>
<evidence type="ECO:0000313" key="1">
    <source>
        <dbReference type="EMBL" id="MDM5074768.1"/>
    </source>
</evidence>
<organism evidence="1 2">
    <name type="scientific">Aeromonas bestiarum</name>
    <dbReference type="NCBI Taxonomy" id="105751"/>
    <lineage>
        <taxon>Bacteria</taxon>
        <taxon>Pseudomonadati</taxon>
        <taxon>Pseudomonadota</taxon>
        <taxon>Gammaproteobacteria</taxon>
        <taxon>Aeromonadales</taxon>
        <taxon>Aeromonadaceae</taxon>
        <taxon>Aeromonas</taxon>
    </lineage>
</organism>
<protein>
    <submittedName>
        <fullName evidence="1">VCBS domain-containing protein</fullName>
    </submittedName>
</protein>